<keyword evidence="1" id="KW-1185">Reference proteome</keyword>
<dbReference type="Gene3D" id="3.40.50.300">
    <property type="entry name" value="P-loop containing nucleotide triphosphate hydrolases"/>
    <property type="match status" value="1"/>
</dbReference>
<dbReference type="GO" id="GO:0007018">
    <property type="term" value="P:microtubule-based movement"/>
    <property type="evidence" value="ECO:0007669"/>
    <property type="project" value="InterPro"/>
</dbReference>
<name>A0A914PT22_9BILA</name>
<dbReference type="PANTHER" id="PTHR45703">
    <property type="entry name" value="DYNEIN HEAVY CHAIN"/>
    <property type="match status" value="1"/>
</dbReference>
<accession>A0A914PT22</accession>
<dbReference type="Pfam" id="PF12775">
    <property type="entry name" value="AAA_7"/>
    <property type="match status" value="1"/>
</dbReference>
<dbReference type="InterPro" id="IPR026983">
    <property type="entry name" value="DHC"/>
</dbReference>
<dbReference type="AlphaFoldDB" id="A0A914PT22"/>
<dbReference type="PANTHER" id="PTHR45703:SF36">
    <property type="entry name" value="DYNEIN HEAVY CHAIN, CYTOPLASMIC"/>
    <property type="match status" value="1"/>
</dbReference>
<reference evidence="2" key="1">
    <citation type="submission" date="2022-11" db="UniProtKB">
        <authorList>
            <consortium name="WormBaseParasite"/>
        </authorList>
    </citation>
    <scope>IDENTIFICATION</scope>
</reference>
<evidence type="ECO:0000313" key="2">
    <source>
        <dbReference type="WBParaSite" id="PDA_v2.g21325.t1"/>
    </source>
</evidence>
<dbReference type="GO" id="GO:0045505">
    <property type="term" value="F:dynein intermediate chain binding"/>
    <property type="evidence" value="ECO:0007669"/>
    <property type="project" value="InterPro"/>
</dbReference>
<dbReference type="Proteomes" id="UP000887578">
    <property type="component" value="Unplaced"/>
</dbReference>
<proteinExistence type="predicted"/>
<dbReference type="WBParaSite" id="PDA_v2.g21325.t1">
    <property type="protein sequence ID" value="PDA_v2.g21325.t1"/>
    <property type="gene ID" value="PDA_v2.g21325"/>
</dbReference>
<dbReference type="GO" id="GO:0030286">
    <property type="term" value="C:dynein complex"/>
    <property type="evidence" value="ECO:0007669"/>
    <property type="project" value="InterPro"/>
</dbReference>
<organism evidence="1 2">
    <name type="scientific">Panagrolaimus davidi</name>
    <dbReference type="NCBI Taxonomy" id="227884"/>
    <lineage>
        <taxon>Eukaryota</taxon>
        <taxon>Metazoa</taxon>
        <taxon>Ecdysozoa</taxon>
        <taxon>Nematoda</taxon>
        <taxon>Chromadorea</taxon>
        <taxon>Rhabditida</taxon>
        <taxon>Tylenchina</taxon>
        <taxon>Panagrolaimomorpha</taxon>
        <taxon>Panagrolaimoidea</taxon>
        <taxon>Panagrolaimidae</taxon>
        <taxon>Panagrolaimus</taxon>
    </lineage>
</organism>
<protein>
    <submittedName>
        <fullName evidence="2">Uncharacterized protein</fullName>
    </submittedName>
</protein>
<sequence>MVWFAEEVVTSDMLTENYLNRLRTFRLDSDSQHTVEEIMAHTSSASMELSTPMEGSVTASVMMFLRPKKLINMISNGLCQVSIQTECSLFYLLQNHYCEYRRTPNGIVLSPIQMSRWLVILCDKINLPSPDKYSTQRVISFMRQLAEQNGIYRTSDHQWIALERIQFAAVCNPP</sequence>
<dbReference type="InterPro" id="IPR027417">
    <property type="entry name" value="P-loop_NTPase"/>
</dbReference>
<evidence type="ECO:0000313" key="1">
    <source>
        <dbReference type="Proteomes" id="UP000887578"/>
    </source>
</evidence>
<dbReference type="GO" id="GO:0051959">
    <property type="term" value="F:dynein light intermediate chain binding"/>
    <property type="evidence" value="ECO:0007669"/>
    <property type="project" value="InterPro"/>
</dbReference>